<dbReference type="PANTHER" id="PTHR31527:SF0">
    <property type="entry name" value="RE64534P"/>
    <property type="match status" value="1"/>
</dbReference>
<reference evidence="2 3" key="1">
    <citation type="submission" date="2020-05" db="EMBL/GenBank/DDBJ databases">
        <title>Complete genome sequencing of Campylobacter and Arcobacter type strains.</title>
        <authorList>
            <person name="Miller W.G."/>
            <person name="Yee E."/>
        </authorList>
    </citation>
    <scope>NUCLEOTIDE SEQUENCE [LARGE SCALE GENOMIC DNA]</scope>
    <source>
        <strain evidence="2 3">LMG 25694</strain>
    </source>
</reference>
<proteinExistence type="predicted"/>
<dbReference type="InterPro" id="IPR018959">
    <property type="entry name" value="DUF1989"/>
</dbReference>
<protein>
    <submittedName>
        <fullName evidence="2">Urea carboxylase-associated protein 2</fullName>
    </submittedName>
</protein>
<evidence type="ECO:0000313" key="3">
    <source>
        <dbReference type="Proteomes" id="UP000503313"/>
    </source>
</evidence>
<accession>A0AAE7E7C9</accession>
<dbReference type="EMBL" id="CP053835">
    <property type="protein sequence ID" value="QKF77931.1"/>
    <property type="molecule type" value="Genomic_DNA"/>
</dbReference>
<dbReference type="RefSeq" id="WP_172658782.1">
    <property type="nucleotide sequence ID" value="NZ_CP053835.1"/>
</dbReference>
<dbReference type="Proteomes" id="UP000503313">
    <property type="component" value="Chromosome"/>
</dbReference>
<dbReference type="PANTHER" id="PTHR31527">
    <property type="entry name" value="RE64534P"/>
    <property type="match status" value="1"/>
</dbReference>
<dbReference type="InterPro" id="IPR017792">
    <property type="entry name" value="UAAP1"/>
</dbReference>
<sequence>MIRSNKVVLNEIFPSSVKWSKIIKRGQTIQLKAKGENASLSAMFYNASNVAERFNSADTVKIQWNAFLGKEKVLFSEMGRVLFAITEDSTDGLFDILGGISNERTIKENFGGEATYQSCRNGYYKSDKENFLIELGKYGMTKKDLIPALNLFRKVDVKEGSKLVLSDRKAKENDVIELTAHMDVLLVLSNTPHAMDKSGVYEPSDIEITIFDSVEFKDEDYKNYSDEAKRGFINTNRYFV</sequence>
<organism evidence="2 3">
    <name type="scientific">Arcobacter defluvii</name>
    <dbReference type="NCBI Taxonomy" id="873191"/>
    <lineage>
        <taxon>Bacteria</taxon>
        <taxon>Pseudomonadati</taxon>
        <taxon>Campylobacterota</taxon>
        <taxon>Epsilonproteobacteria</taxon>
        <taxon>Campylobacterales</taxon>
        <taxon>Arcobacteraceae</taxon>
        <taxon>Arcobacter</taxon>
    </lineage>
</organism>
<name>A0AAE7E7C9_9BACT</name>
<evidence type="ECO:0000313" key="2">
    <source>
        <dbReference type="EMBL" id="QKF77931.1"/>
    </source>
</evidence>
<gene>
    <name evidence="2" type="primary">ucaC</name>
    <name evidence="2" type="ORF">ADFLV_1914</name>
</gene>
<dbReference type="Pfam" id="PF09347">
    <property type="entry name" value="DUF1989"/>
    <property type="match status" value="1"/>
</dbReference>
<dbReference type="NCBIfam" id="TIGR03425">
    <property type="entry name" value="urea_degr_2"/>
    <property type="match status" value="1"/>
</dbReference>
<dbReference type="AlphaFoldDB" id="A0AAE7E7C9"/>
<keyword evidence="3" id="KW-1185">Reference proteome</keyword>
<dbReference type="KEGG" id="adz:ADFLV_1914"/>
<evidence type="ECO:0000259" key="1">
    <source>
        <dbReference type="Pfam" id="PF09347"/>
    </source>
</evidence>
<feature type="domain" description="DUF1989" evidence="1">
    <location>
        <begin position="14"/>
        <end position="185"/>
    </location>
</feature>